<dbReference type="Proteomes" id="UP000003919">
    <property type="component" value="Unassembled WGS sequence"/>
</dbReference>
<dbReference type="RefSeq" id="WP_008199932.1">
    <property type="nucleotide sequence ID" value="NZ_CM001023.1"/>
</dbReference>
<dbReference type="Pfam" id="PF02450">
    <property type="entry name" value="LCAT"/>
    <property type="match status" value="1"/>
</dbReference>
<dbReference type="HOGENOM" id="CLU_237995_0_0_10"/>
<dbReference type="STRING" id="388413.ALPR1_08848"/>
<evidence type="ECO:0000259" key="1">
    <source>
        <dbReference type="Pfam" id="PF12770"/>
    </source>
</evidence>
<dbReference type="InterPro" id="IPR003386">
    <property type="entry name" value="LACT/PDAT_acylTrfase"/>
</dbReference>
<dbReference type="Gene3D" id="3.40.50.1460">
    <property type="match status" value="1"/>
</dbReference>
<dbReference type="Gene3D" id="3.40.50.1820">
    <property type="entry name" value="alpha/beta hydrolase"/>
    <property type="match status" value="2"/>
</dbReference>
<reference evidence="3 4" key="1">
    <citation type="journal article" date="2011" name="J. Bacteriol.">
        <title>Complete genome sequence of Algoriphagus sp. PR1, bacterial prey of a colony-forming choanoflagellate.</title>
        <authorList>
            <person name="Alegado R.A."/>
            <person name="Ferriera S."/>
            <person name="Nusbaum C."/>
            <person name="Young S.K."/>
            <person name="Zeng Q."/>
            <person name="Imamovic A."/>
            <person name="Fairclough S.R."/>
            <person name="King N."/>
        </authorList>
    </citation>
    <scope>NUCLEOTIDE SEQUENCE [LARGE SCALE GENOMIC DNA]</scope>
    <source>
        <strain evidence="3 4">PR1</strain>
    </source>
</reference>
<sequence>MANLKIKLKGQDHSQFLTGEDQGFELYNLDQAFSVLNPTRGDVPEHSIDIDDDKIIEFEFDDDTVWIGDQESLREIFPSQFKRSGDGEELYLPDEISSDESDRGIIKKIGIKLLKVFVKKKVIRPKMRDLAFNLENKQLAFSGHDFEKVKYGVLCHCDKEFELTVAKGLDPKKRHLLFLHGTGSSTKSSFGDLKDSEGYNNLVTDYGTEQIIAFQHRTLTTSPLENVLELVGQLPSGIELDLLSQSRGGLVADVLARFCADGNGFGPEEKGVLIDNDRERDLEVIEELKSLMANKNIKIRKMVRVASPANGTTLASKRLNIFLNVTFNLVGLATGQAGNPVFIAFKEMILEAVSCKDDVDVLPGLEAMNPKSPFIKVLNYQGSEIVISAPLFVVGGSSELSLRFKSLVVLVGKFFFLDKNDLVVNTESMKWGAIREPGNVSIYIEKSGAIDHFKYFCTDNTLKAVIDALDVEVGKVPDQFLIQEKSSSLERGALGLEGGDYKREKITGDKPIVIMLPGIMGSNLRDDKMLWINYFRFLKGDLSKLQYQGGKPEKLSADSLISTSYKDLGENLEKTYDVLTFQFDWRLPLQQSASILNEKVKDLLKFEQPIKIVAHSMGGVLVRDFILYYPETWKALNSSIGFKAVFLGSPLGGSYRIPYVLFGKDSIIRLLGKIDIRHSTKDLLKVFSDFPGILNLLPIGKNNKHDFSDRNFWEKLRAASGDESWPIPSKKVLDEFAKHQELVLKEAESIDYKNICYIAGQSSKKNFTVCDLDIVEGELTFYATNAGDESVTWASGIPEGIRKLGQYYYANVTHGGLSKDSKLFAAIEDLLIYGSTSKIQNSLPSVRGEEKDFVAVETEPFDISEENVINTLLGVDYGEDKWKVETPIRVSVSHGDLKYAKYPVLAGHFEYDAILTTERSIDRQLNGELNRLLQMGLYPGPIGTNQIVLSDPNSNSTFKGGIIVGLGVPGELSAYQLMTSIEKGVARYLTIRNQNKHKKNVDPNKDTVGISVIAIANSYGGLSTDSSIRAVIQGIQNANRSILNFYEGKINGIEEIEIIEIFNDKALSILKTVQRLQTSDGREFNIVFQGKGLQSKIGRRWRIPYDNSSDWWTRITVCEDEDDGVEKFKMSVATSGASEKVEEVYSNNKTLNILLNDMTMNNQYSPEIAKTMFELLIPLSFKEELKRQNNISWVLDVASAAYPWEMIQENVDSVPICIHSGMVRQLSTGNFRERTSRVKEKTALVVGDPVLDKFMSQLPGAKREAELVSGLLKQEGFVTQSLINSSASAIFLKLFSKNHKVIHLAGHGVFEYGPKKSTGMVIGNDSFLTPGQIAGMSETAEMVFVNCCYLGQMDQESELKSQQRNKFAANIGTQLINNGARAVIVAGWAVDDTAALDFAKLFYQNMFEGIGFGESVKRARKKIYEDHGKRTNTWGAFQCYGDPFYKLIDGRGGQSDDSGIVVLEEVEIELKNLFQQMEANDYDHQYILNRMIKLEDSVEKIGLKSDKILELGAGIYSGLNEYERAVNCYQKLLSFNNSNYTVKSLEQYGNVRAKLAVKNFFEGEVKGTETIKLLDEVVSDLNVLIQIGESTERLSLLGSTLKRKMFVLSQIGSKDSLKTLEESMKAYERASVLSGFRNPYPLNNWLSLFRIALLNEGQTSISKIPLKARKALDEILANYSKESRDFWTLSNIATIKLTQLLMGSPKVTLEELQKAYEGIWSMAGNKGQKSAEIEHLSIIIASLGLLKSDKVAGLKKEIEELKTQLEKKL</sequence>
<dbReference type="InterPro" id="IPR024983">
    <property type="entry name" value="CHAT_dom"/>
</dbReference>
<dbReference type="InterPro" id="IPR055803">
    <property type="entry name" value="DUF7379"/>
</dbReference>
<dbReference type="OrthoDB" id="869379at2"/>
<dbReference type="eggNOG" id="COG2267">
    <property type="taxonomic scope" value="Bacteria"/>
</dbReference>
<dbReference type="PANTHER" id="PTHR11440">
    <property type="entry name" value="LECITHIN-CHOLESTEROL ACYLTRANSFERASE-RELATED"/>
    <property type="match status" value="1"/>
</dbReference>
<evidence type="ECO:0000259" key="2">
    <source>
        <dbReference type="Pfam" id="PF24096"/>
    </source>
</evidence>
<accession>A3I1Q4</accession>
<dbReference type="eggNOG" id="COG4995">
    <property type="taxonomic scope" value="Bacteria"/>
</dbReference>
<feature type="domain" description="CHAT" evidence="1">
    <location>
        <begin position="1168"/>
        <end position="1442"/>
    </location>
</feature>
<dbReference type="GO" id="GO:0006629">
    <property type="term" value="P:lipid metabolic process"/>
    <property type="evidence" value="ECO:0007669"/>
    <property type="project" value="InterPro"/>
</dbReference>
<keyword evidence="4" id="KW-1185">Reference proteome</keyword>
<dbReference type="Pfam" id="PF20308">
    <property type="entry name" value="TPR-S"/>
    <property type="match status" value="1"/>
</dbReference>
<dbReference type="EMBL" id="AAXU02000001">
    <property type="protein sequence ID" value="EAZ79720.1"/>
    <property type="molecule type" value="Genomic_DNA"/>
</dbReference>
<dbReference type="GO" id="GO:0008374">
    <property type="term" value="F:O-acyltransferase activity"/>
    <property type="evidence" value="ECO:0007669"/>
    <property type="project" value="InterPro"/>
</dbReference>
<dbReference type="InterPro" id="IPR046880">
    <property type="entry name" value="TPR-S"/>
</dbReference>
<evidence type="ECO:0000313" key="3">
    <source>
        <dbReference type="EMBL" id="EAZ79720.1"/>
    </source>
</evidence>
<dbReference type="InterPro" id="IPR029058">
    <property type="entry name" value="AB_hydrolase_fold"/>
</dbReference>
<organism evidence="3 4">
    <name type="scientific">Algoriphagus machipongonensis</name>
    <dbReference type="NCBI Taxonomy" id="388413"/>
    <lineage>
        <taxon>Bacteria</taxon>
        <taxon>Pseudomonadati</taxon>
        <taxon>Bacteroidota</taxon>
        <taxon>Cytophagia</taxon>
        <taxon>Cytophagales</taxon>
        <taxon>Cyclobacteriaceae</taxon>
        <taxon>Algoriphagus</taxon>
    </lineage>
</organism>
<proteinExistence type="predicted"/>
<feature type="domain" description="DUF7379" evidence="2">
    <location>
        <begin position="285"/>
        <end position="379"/>
    </location>
</feature>
<dbReference type="SUPFAM" id="SSF53474">
    <property type="entry name" value="alpha/beta-Hydrolases"/>
    <property type="match status" value="1"/>
</dbReference>
<dbReference type="Pfam" id="PF24096">
    <property type="entry name" value="DUF7379"/>
    <property type="match status" value="2"/>
</dbReference>
<protein>
    <submittedName>
        <fullName evidence="3">Uncharacterized protein</fullName>
    </submittedName>
</protein>
<evidence type="ECO:0000313" key="4">
    <source>
        <dbReference type="Proteomes" id="UP000003919"/>
    </source>
</evidence>
<gene>
    <name evidence="3" type="ORF">ALPR1_08848</name>
</gene>
<dbReference type="Pfam" id="PF12770">
    <property type="entry name" value="CHAT"/>
    <property type="match status" value="1"/>
</dbReference>
<feature type="domain" description="DUF7379" evidence="2">
    <location>
        <begin position="176"/>
        <end position="257"/>
    </location>
</feature>
<name>A3I1Q4_9BACT</name>
<comment type="caution">
    <text evidence="3">The sequence shown here is derived from an EMBL/GenBank/DDBJ whole genome shotgun (WGS) entry which is preliminary data.</text>
</comment>